<accession>A0A2T5V5N6</accession>
<dbReference type="OrthoDB" id="8449218at2"/>
<keyword evidence="4" id="KW-1185">Reference proteome</keyword>
<dbReference type="RefSeq" id="WP_107991140.1">
    <property type="nucleotide sequence ID" value="NZ_QAYG01000008.1"/>
</dbReference>
<organism evidence="3 4">
    <name type="scientific">Breoghania corrubedonensis</name>
    <dbReference type="NCBI Taxonomy" id="665038"/>
    <lineage>
        <taxon>Bacteria</taxon>
        <taxon>Pseudomonadati</taxon>
        <taxon>Pseudomonadota</taxon>
        <taxon>Alphaproteobacteria</taxon>
        <taxon>Hyphomicrobiales</taxon>
        <taxon>Stappiaceae</taxon>
        <taxon>Breoghania</taxon>
    </lineage>
</organism>
<proteinExistence type="predicted"/>
<sequence length="85" mass="9623">MNRREERDEERRREAQSALGRVESDSETVGSSSFARVARQTRDHFAAHDKQGESDRIEVWGSRIGRAAGLIFTVALVIYLALAYL</sequence>
<evidence type="ECO:0000256" key="1">
    <source>
        <dbReference type="SAM" id="MobiDB-lite"/>
    </source>
</evidence>
<name>A0A2T5V5N6_9HYPH</name>
<evidence type="ECO:0000313" key="3">
    <source>
        <dbReference type="EMBL" id="PTW59077.1"/>
    </source>
</evidence>
<gene>
    <name evidence="3" type="ORF">C8N35_108113</name>
</gene>
<dbReference type="AlphaFoldDB" id="A0A2T5V5N6"/>
<keyword evidence="2" id="KW-0472">Membrane</keyword>
<protein>
    <submittedName>
        <fullName evidence="3">Uncharacterized protein</fullName>
    </submittedName>
</protein>
<feature type="transmembrane region" description="Helical" evidence="2">
    <location>
        <begin position="64"/>
        <end position="84"/>
    </location>
</feature>
<comment type="caution">
    <text evidence="3">The sequence shown here is derived from an EMBL/GenBank/DDBJ whole genome shotgun (WGS) entry which is preliminary data.</text>
</comment>
<evidence type="ECO:0000313" key="4">
    <source>
        <dbReference type="Proteomes" id="UP000244081"/>
    </source>
</evidence>
<feature type="compositionally biased region" description="Basic and acidic residues" evidence="1">
    <location>
        <begin position="1"/>
        <end position="15"/>
    </location>
</feature>
<dbReference type="Proteomes" id="UP000244081">
    <property type="component" value="Unassembled WGS sequence"/>
</dbReference>
<keyword evidence="2" id="KW-0812">Transmembrane</keyword>
<feature type="region of interest" description="Disordered" evidence="1">
    <location>
        <begin position="1"/>
        <end position="33"/>
    </location>
</feature>
<evidence type="ECO:0000256" key="2">
    <source>
        <dbReference type="SAM" id="Phobius"/>
    </source>
</evidence>
<dbReference type="EMBL" id="QAYG01000008">
    <property type="protein sequence ID" value="PTW59077.1"/>
    <property type="molecule type" value="Genomic_DNA"/>
</dbReference>
<reference evidence="3 4" key="1">
    <citation type="submission" date="2018-04" db="EMBL/GenBank/DDBJ databases">
        <title>Genomic Encyclopedia of Archaeal and Bacterial Type Strains, Phase II (KMG-II): from individual species to whole genera.</title>
        <authorList>
            <person name="Goeker M."/>
        </authorList>
    </citation>
    <scope>NUCLEOTIDE SEQUENCE [LARGE SCALE GENOMIC DNA]</scope>
    <source>
        <strain evidence="3 4">DSM 23382</strain>
    </source>
</reference>
<keyword evidence="2" id="KW-1133">Transmembrane helix</keyword>